<dbReference type="RefSeq" id="WP_111342986.1">
    <property type="nucleotide sequence ID" value="NZ_JAIWKD010000001.1"/>
</dbReference>
<keyword evidence="1 2" id="KW-0597">Phosphoprotein</keyword>
<feature type="domain" description="Response regulatory" evidence="3">
    <location>
        <begin position="5"/>
        <end position="118"/>
    </location>
</feature>
<dbReference type="SMART" id="SM00448">
    <property type="entry name" value="REC"/>
    <property type="match status" value="1"/>
</dbReference>
<feature type="modified residue" description="4-aspartylphosphate" evidence="2">
    <location>
        <position position="55"/>
    </location>
</feature>
<dbReference type="InterPro" id="IPR011006">
    <property type="entry name" value="CheY-like_superfamily"/>
</dbReference>
<evidence type="ECO:0000313" key="5">
    <source>
        <dbReference type="Proteomes" id="UP000249590"/>
    </source>
</evidence>
<protein>
    <recommendedName>
        <fullName evidence="3">Response regulatory domain-containing protein</fullName>
    </recommendedName>
</protein>
<proteinExistence type="predicted"/>
<comment type="caution">
    <text evidence="4">The sequence shown here is derived from an EMBL/GenBank/DDBJ whole genome shotgun (WGS) entry which is preliminary data.</text>
</comment>
<dbReference type="SUPFAM" id="SSF52172">
    <property type="entry name" value="CheY-like"/>
    <property type="match status" value="1"/>
</dbReference>
<evidence type="ECO:0000313" key="4">
    <source>
        <dbReference type="EMBL" id="RAI03915.1"/>
    </source>
</evidence>
<reference evidence="4 5" key="1">
    <citation type="submission" date="2018-05" db="EMBL/GenBank/DDBJ databases">
        <title>Acuticoccus sediminis sp. nov., isolated from deep-sea sediment of Indian Ocean.</title>
        <authorList>
            <person name="Liu X."/>
            <person name="Lai Q."/>
            <person name="Du Y."/>
            <person name="Sun F."/>
            <person name="Zhang X."/>
            <person name="Wang S."/>
            <person name="Shao Z."/>
        </authorList>
    </citation>
    <scope>NUCLEOTIDE SEQUENCE [LARGE SCALE GENOMIC DNA]</scope>
    <source>
        <strain evidence="4 5">PTG4-2</strain>
    </source>
</reference>
<dbReference type="EMBL" id="QHHQ01000001">
    <property type="protein sequence ID" value="RAI03915.1"/>
    <property type="molecule type" value="Genomic_DNA"/>
</dbReference>
<evidence type="ECO:0000259" key="3">
    <source>
        <dbReference type="PROSITE" id="PS50110"/>
    </source>
</evidence>
<gene>
    <name evidence="4" type="ORF">DLJ53_05440</name>
</gene>
<dbReference type="PROSITE" id="PS50110">
    <property type="entry name" value="RESPONSE_REGULATORY"/>
    <property type="match status" value="1"/>
</dbReference>
<dbReference type="Proteomes" id="UP000249590">
    <property type="component" value="Unassembled WGS sequence"/>
</dbReference>
<dbReference type="Pfam" id="PF00072">
    <property type="entry name" value="Response_reg"/>
    <property type="match status" value="1"/>
</dbReference>
<evidence type="ECO:0000256" key="1">
    <source>
        <dbReference type="ARBA" id="ARBA00022553"/>
    </source>
</evidence>
<keyword evidence="5" id="KW-1185">Reference proteome</keyword>
<organism evidence="4 5">
    <name type="scientific">Acuticoccus sediminis</name>
    <dbReference type="NCBI Taxonomy" id="2184697"/>
    <lineage>
        <taxon>Bacteria</taxon>
        <taxon>Pseudomonadati</taxon>
        <taxon>Pseudomonadota</taxon>
        <taxon>Alphaproteobacteria</taxon>
        <taxon>Hyphomicrobiales</taxon>
        <taxon>Amorphaceae</taxon>
        <taxon>Acuticoccus</taxon>
    </lineage>
</organism>
<dbReference type="AlphaFoldDB" id="A0A8B2P0E0"/>
<name>A0A8B2P0E0_9HYPH</name>
<dbReference type="InterPro" id="IPR050595">
    <property type="entry name" value="Bact_response_regulator"/>
</dbReference>
<dbReference type="PANTHER" id="PTHR44591">
    <property type="entry name" value="STRESS RESPONSE REGULATOR PROTEIN 1"/>
    <property type="match status" value="1"/>
</dbReference>
<accession>A0A8B2P0E0</accession>
<dbReference type="InterPro" id="IPR001789">
    <property type="entry name" value="Sig_transdc_resp-reg_receiver"/>
</dbReference>
<dbReference type="Gene3D" id="3.40.50.2300">
    <property type="match status" value="1"/>
</dbReference>
<dbReference type="GO" id="GO:0000160">
    <property type="term" value="P:phosphorelay signal transduction system"/>
    <property type="evidence" value="ECO:0007669"/>
    <property type="project" value="InterPro"/>
</dbReference>
<sequence>MAHKRIMIVEDEAMISFDLADLLQTAGYHVSGPFATATEAMEALPNAELNLAILDVDLGDGETSEAVAQHLTEAGTPFLFVSGYTYAGSKLLQRFPHAYRVSKPWDPQDLLKVVARTVGPRLVADGPAAA</sequence>
<dbReference type="OrthoDB" id="582170at2"/>
<evidence type="ECO:0000256" key="2">
    <source>
        <dbReference type="PROSITE-ProRule" id="PRU00169"/>
    </source>
</evidence>
<dbReference type="PANTHER" id="PTHR44591:SF24">
    <property type="entry name" value="PROTEIN-GLUTAMATE METHYLESTERASE_PROTEIN-GLUTAMINE GLUTAMINASE 1"/>
    <property type="match status" value="1"/>
</dbReference>